<evidence type="ECO:0000313" key="3">
    <source>
        <dbReference type="EMBL" id="MBB4926668.1"/>
    </source>
</evidence>
<accession>A0A7W7VY50</accession>
<gene>
    <name evidence="3" type="ORF">FHR34_005661</name>
</gene>
<evidence type="ECO:0000256" key="1">
    <source>
        <dbReference type="SAM" id="MobiDB-lite"/>
    </source>
</evidence>
<protein>
    <submittedName>
        <fullName evidence="3">Uncharacterized protein</fullName>
    </submittedName>
</protein>
<proteinExistence type="predicted"/>
<feature type="compositionally biased region" description="Low complexity" evidence="1">
    <location>
        <begin position="200"/>
        <end position="209"/>
    </location>
</feature>
<dbReference type="AlphaFoldDB" id="A0A7W7VY50"/>
<sequence length="357" mass="34139">MSTNRSRRIDRDAAEQLLAGATDGTQGGSGALRELLAAAAAPGTARELSGEEAAVTAFREAAQLASTSPALSESPSPSPSSQSRSSESRSYLSRSRPMTACVPQRFRVPTRFLGAKAAVAALAVTAIGGVAVAAGTGHLPVILGGSGHSAPTDNVAATGSVSASPTDSRAGQGRSARPSGGPTSGRAAAKPLPGGGSGSASGAASAGASAGAGSGAATGGAAASGPSDQAGPSGQAVPGASGFPSLLLPLCHLWPGDGQPGTTDSRFEPLTRAAGGSDRVRAYCAALPGNGGSGGQDSPSSPSALDGKDGKGTPGASPAPVRSPDGGRPSSSPPGGDGHSRVPQGWDSGGDTGHGRQ</sequence>
<feature type="region of interest" description="Disordered" evidence="1">
    <location>
        <begin position="256"/>
        <end position="357"/>
    </location>
</feature>
<dbReference type="Proteomes" id="UP000540506">
    <property type="component" value="Unassembled WGS sequence"/>
</dbReference>
<organism evidence="3 4">
    <name type="scientific">Kitasatospora kifunensis</name>
    <name type="common">Streptomyces kifunensis</name>
    <dbReference type="NCBI Taxonomy" id="58351"/>
    <lineage>
        <taxon>Bacteria</taxon>
        <taxon>Bacillati</taxon>
        <taxon>Actinomycetota</taxon>
        <taxon>Actinomycetes</taxon>
        <taxon>Kitasatosporales</taxon>
        <taxon>Streptomycetaceae</taxon>
        <taxon>Kitasatospora</taxon>
    </lineage>
</organism>
<name>A0A7W7VY50_KITKI</name>
<feature type="compositionally biased region" description="Low complexity" evidence="1">
    <location>
        <begin position="66"/>
        <end position="97"/>
    </location>
</feature>
<keyword evidence="2" id="KW-0472">Membrane</keyword>
<feature type="region of interest" description="Disordered" evidence="1">
    <location>
        <begin position="64"/>
        <end position="98"/>
    </location>
</feature>
<keyword evidence="2" id="KW-0812">Transmembrane</keyword>
<feature type="region of interest" description="Disordered" evidence="1">
    <location>
        <begin position="1"/>
        <end position="29"/>
    </location>
</feature>
<evidence type="ECO:0000313" key="4">
    <source>
        <dbReference type="Proteomes" id="UP000540506"/>
    </source>
</evidence>
<feature type="compositionally biased region" description="Low complexity" evidence="1">
    <location>
        <begin position="320"/>
        <end position="334"/>
    </location>
</feature>
<feature type="transmembrane region" description="Helical" evidence="2">
    <location>
        <begin position="113"/>
        <end position="134"/>
    </location>
</feature>
<feature type="compositionally biased region" description="Gly residues" evidence="1">
    <location>
        <begin position="347"/>
        <end position="357"/>
    </location>
</feature>
<comment type="caution">
    <text evidence="3">The sequence shown here is derived from an EMBL/GenBank/DDBJ whole genome shotgun (WGS) entry which is preliminary data.</text>
</comment>
<feature type="region of interest" description="Disordered" evidence="1">
    <location>
        <begin position="153"/>
        <end position="238"/>
    </location>
</feature>
<reference evidence="3 4" key="1">
    <citation type="submission" date="2020-08" db="EMBL/GenBank/DDBJ databases">
        <title>Sequencing the genomes of 1000 actinobacteria strains.</title>
        <authorList>
            <person name="Klenk H.-P."/>
        </authorList>
    </citation>
    <scope>NUCLEOTIDE SEQUENCE [LARGE SCALE GENOMIC DNA]</scope>
    <source>
        <strain evidence="3 4">DSM 41654</strain>
    </source>
</reference>
<keyword evidence="2" id="KW-1133">Transmembrane helix</keyword>
<dbReference type="RefSeq" id="WP_184940183.1">
    <property type="nucleotide sequence ID" value="NZ_JACHJV010000001.1"/>
</dbReference>
<keyword evidence="4" id="KW-1185">Reference proteome</keyword>
<feature type="compositionally biased region" description="Polar residues" evidence="1">
    <location>
        <begin position="153"/>
        <end position="169"/>
    </location>
</feature>
<evidence type="ECO:0000256" key="2">
    <source>
        <dbReference type="SAM" id="Phobius"/>
    </source>
</evidence>
<dbReference type="EMBL" id="JACHJV010000001">
    <property type="protein sequence ID" value="MBB4926668.1"/>
    <property type="molecule type" value="Genomic_DNA"/>
</dbReference>